<feature type="region of interest" description="Disordered" evidence="1">
    <location>
        <begin position="360"/>
        <end position="379"/>
    </location>
</feature>
<feature type="compositionally biased region" description="Low complexity" evidence="1">
    <location>
        <begin position="1"/>
        <end position="26"/>
    </location>
</feature>
<evidence type="ECO:0000313" key="3">
    <source>
        <dbReference type="Proteomes" id="UP000193067"/>
    </source>
</evidence>
<feature type="compositionally biased region" description="Pro residues" evidence="1">
    <location>
        <begin position="30"/>
        <end position="51"/>
    </location>
</feature>
<evidence type="ECO:0000256" key="1">
    <source>
        <dbReference type="SAM" id="MobiDB-lite"/>
    </source>
</evidence>
<proteinExistence type="predicted"/>
<feature type="region of interest" description="Disordered" evidence="1">
    <location>
        <begin position="1"/>
        <end position="72"/>
    </location>
</feature>
<dbReference type="Proteomes" id="UP000193067">
    <property type="component" value="Unassembled WGS sequence"/>
</dbReference>
<name>A0A1Y2IHH4_TRAC3</name>
<sequence>MSPNTADNATNAAARSTTSATAQAMTVDPPHNPQPLPFQLPQQQPPLPPQQQLPYPAVHPQQQQQPQQQPLAAYAGTAMAGAQPAPAADLRQAQRAYGAVYGATYAPVAQPYGTFAMNAPPAGFLPATPLAQSAYPAQPMPAGMPPLMPLVGGLSWAAIPGHPLLAAHLSGCNVCLEYLRHLESAAADASLRDALTQVQQDLQQRFWRHFQEHSRSEEGGEHAQHVRQLERELDDETEEVARYRNKRNDTRSRVEELERERNALRAEVEELRSTPPPVSRHSTGSSRFRPYDQPRDVREESPRRESRSYNALLHYNGNLAASTQRAFPTEGPMRPWGAPQQPNRFVLEAGPLCMHGQGAIPSAGPSQPRDHPMVSLSDEEEEYPIVDHEEVHRRARRAMDRAAMKGKAPTSVPGLGPTFTGRPISAPPGWPADLLAVPRPSDPCIAGEWYNFIPMNSEDVLTLMTAADMDMGQAQTRIQHLLLQINSNPALLGVSGLREL</sequence>
<keyword evidence="3" id="KW-1185">Reference proteome</keyword>
<feature type="region of interest" description="Disordered" evidence="1">
    <location>
        <begin position="266"/>
        <end position="306"/>
    </location>
</feature>
<gene>
    <name evidence="2" type="ORF">PYCCODRAFT_1470030</name>
</gene>
<feature type="compositionally biased region" description="Basic and acidic residues" evidence="1">
    <location>
        <begin position="289"/>
        <end position="306"/>
    </location>
</feature>
<dbReference type="OrthoDB" id="2758537at2759"/>
<dbReference type="EMBL" id="KZ084125">
    <property type="protein sequence ID" value="OSC99720.1"/>
    <property type="molecule type" value="Genomic_DNA"/>
</dbReference>
<accession>A0A1Y2IHH4</accession>
<organism evidence="2 3">
    <name type="scientific">Trametes coccinea (strain BRFM310)</name>
    <name type="common">Pycnoporus coccineus</name>
    <dbReference type="NCBI Taxonomy" id="1353009"/>
    <lineage>
        <taxon>Eukaryota</taxon>
        <taxon>Fungi</taxon>
        <taxon>Dikarya</taxon>
        <taxon>Basidiomycota</taxon>
        <taxon>Agaricomycotina</taxon>
        <taxon>Agaricomycetes</taxon>
        <taxon>Polyporales</taxon>
        <taxon>Polyporaceae</taxon>
        <taxon>Trametes</taxon>
    </lineage>
</organism>
<feature type="compositionally biased region" description="Basic and acidic residues" evidence="1">
    <location>
        <begin position="212"/>
        <end position="231"/>
    </location>
</feature>
<dbReference type="AlphaFoldDB" id="A0A1Y2IHH4"/>
<feature type="region of interest" description="Disordered" evidence="1">
    <location>
        <begin position="212"/>
        <end position="237"/>
    </location>
</feature>
<evidence type="ECO:0000313" key="2">
    <source>
        <dbReference type="EMBL" id="OSC99720.1"/>
    </source>
</evidence>
<reference evidence="2 3" key="1">
    <citation type="journal article" date="2015" name="Biotechnol. Biofuels">
        <title>Enhanced degradation of softwood versus hardwood by the white-rot fungus Pycnoporus coccineus.</title>
        <authorList>
            <person name="Couturier M."/>
            <person name="Navarro D."/>
            <person name="Chevret D."/>
            <person name="Henrissat B."/>
            <person name="Piumi F."/>
            <person name="Ruiz-Duenas F.J."/>
            <person name="Martinez A.T."/>
            <person name="Grigoriev I.V."/>
            <person name="Riley R."/>
            <person name="Lipzen A."/>
            <person name="Berrin J.G."/>
            <person name="Master E.R."/>
            <person name="Rosso M.N."/>
        </authorList>
    </citation>
    <scope>NUCLEOTIDE SEQUENCE [LARGE SCALE GENOMIC DNA]</scope>
    <source>
        <strain evidence="2 3">BRFM310</strain>
    </source>
</reference>
<feature type="compositionally biased region" description="Low complexity" evidence="1">
    <location>
        <begin position="52"/>
        <end position="72"/>
    </location>
</feature>
<protein>
    <submittedName>
        <fullName evidence="2">Uncharacterized protein</fullName>
    </submittedName>
</protein>